<dbReference type="Pfam" id="PF00742">
    <property type="entry name" value="Homoserine_dh"/>
    <property type="match status" value="1"/>
</dbReference>
<organism evidence="12">
    <name type="scientific">freshwater metagenome</name>
    <dbReference type="NCBI Taxonomy" id="449393"/>
    <lineage>
        <taxon>unclassified sequences</taxon>
        <taxon>metagenomes</taxon>
        <taxon>ecological metagenomes</taxon>
    </lineage>
</organism>
<dbReference type="InterPro" id="IPR036291">
    <property type="entry name" value="NAD(P)-bd_dom_sf"/>
</dbReference>
<dbReference type="PROSITE" id="PS01042">
    <property type="entry name" value="HOMOSER_DHGENASE"/>
    <property type="match status" value="1"/>
</dbReference>
<dbReference type="PIRSF" id="PIRSF000098">
    <property type="entry name" value="Homoser_dehydrog"/>
    <property type="match status" value="1"/>
</dbReference>
<evidence type="ECO:0000313" key="13">
    <source>
        <dbReference type="EMBL" id="CAB4765514.1"/>
    </source>
</evidence>
<dbReference type="PANTHER" id="PTHR43331">
    <property type="entry name" value="HOMOSERINE DEHYDROGENASE"/>
    <property type="match status" value="1"/>
</dbReference>
<dbReference type="CDD" id="cd04881">
    <property type="entry name" value="ACT_HSDH-Hom"/>
    <property type="match status" value="1"/>
</dbReference>
<evidence type="ECO:0000256" key="6">
    <source>
        <dbReference type="ARBA" id="ARBA00022605"/>
    </source>
</evidence>
<accession>A0A6J6HGP3</accession>
<evidence type="ECO:0000256" key="9">
    <source>
        <dbReference type="ARBA" id="ARBA00023002"/>
    </source>
</evidence>
<evidence type="ECO:0000256" key="1">
    <source>
        <dbReference type="ARBA" id="ARBA00005056"/>
    </source>
</evidence>
<dbReference type="FunFam" id="3.30.360.10:FF:000005">
    <property type="entry name" value="Homoserine dehydrogenase"/>
    <property type="match status" value="1"/>
</dbReference>
<dbReference type="InterPro" id="IPR005106">
    <property type="entry name" value="Asp/hSer_DH_NAD-bd"/>
</dbReference>
<dbReference type="GO" id="GO:0009088">
    <property type="term" value="P:threonine biosynthetic process"/>
    <property type="evidence" value="ECO:0007669"/>
    <property type="project" value="UniProtKB-UniPathway"/>
</dbReference>
<evidence type="ECO:0000313" key="14">
    <source>
        <dbReference type="EMBL" id="CAB5067106.1"/>
    </source>
</evidence>
<dbReference type="PANTHER" id="PTHR43331:SF1">
    <property type="entry name" value="HOMOSERINE DEHYDROGENASE"/>
    <property type="match status" value="1"/>
</dbReference>
<evidence type="ECO:0000256" key="10">
    <source>
        <dbReference type="ARBA" id="ARBA00023167"/>
    </source>
</evidence>
<protein>
    <recommendedName>
        <fullName evidence="5">Homoserine dehydrogenase</fullName>
        <ecNumber evidence="4">1.1.1.3</ecNumber>
    </recommendedName>
</protein>
<evidence type="ECO:0000256" key="3">
    <source>
        <dbReference type="ARBA" id="ARBA00006753"/>
    </source>
</evidence>
<evidence type="ECO:0000256" key="4">
    <source>
        <dbReference type="ARBA" id="ARBA00013213"/>
    </source>
</evidence>
<dbReference type="EMBL" id="CAFBQV010000204">
    <property type="protein sequence ID" value="CAB5067106.1"/>
    <property type="molecule type" value="Genomic_DNA"/>
</dbReference>
<comment type="similarity">
    <text evidence="3">Belongs to the homoserine dehydrogenase family.</text>
</comment>
<name>A0A6J6HGP3_9ZZZZ</name>
<evidence type="ECO:0000256" key="5">
    <source>
        <dbReference type="ARBA" id="ARBA00013376"/>
    </source>
</evidence>
<dbReference type="NCBIfam" id="NF004976">
    <property type="entry name" value="PRK06349.1"/>
    <property type="match status" value="1"/>
</dbReference>
<evidence type="ECO:0000256" key="8">
    <source>
        <dbReference type="ARBA" id="ARBA00022857"/>
    </source>
</evidence>
<dbReference type="Pfam" id="PF01842">
    <property type="entry name" value="ACT"/>
    <property type="match status" value="1"/>
</dbReference>
<keyword evidence="10" id="KW-0486">Methionine biosynthesis</keyword>
<dbReference type="SUPFAM" id="SSF55347">
    <property type="entry name" value="Glyceraldehyde-3-phosphate dehydrogenase-like, C-terminal domain"/>
    <property type="match status" value="1"/>
</dbReference>
<gene>
    <name evidence="12" type="ORF">UFOPK1826_01330</name>
    <name evidence="13" type="ORF">UFOPK2855_00973</name>
    <name evidence="14" type="ORF">UFOPK4345_01144</name>
</gene>
<dbReference type="EMBL" id="CAEZZK010000199">
    <property type="protein sequence ID" value="CAB4765514.1"/>
    <property type="molecule type" value="Genomic_DNA"/>
</dbReference>
<evidence type="ECO:0000259" key="11">
    <source>
        <dbReference type="PROSITE" id="PS51671"/>
    </source>
</evidence>
<keyword evidence="6" id="KW-0028">Amino-acid biosynthesis</keyword>
<dbReference type="EMBL" id="CAEZUN010000206">
    <property type="protein sequence ID" value="CAB4612126.1"/>
    <property type="molecule type" value="Genomic_DNA"/>
</dbReference>
<dbReference type="InterPro" id="IPR016204">
    <property type="entry name" value="HDH"/>
</dbReference>
<evidence type="ECO:0000256" key="2">
    <source>
        <dbReference type="ARBA" id="ARBA00005062"/>
    </source>
</evidence>
<dbReference type="GO" id="GO:0050661">
    <property type="term" value="F:NADP binding"/>
    <property type="evidence" value="ECO:0007669"/>
    <property type="project" value="InterPro"/>
</dbReference>
<comment type="pathway">
    <text evidence="2">Amino-acid biosynthesis; L-methionine biosynthesis via de novo pathway; L-homoserine from L-aspartate: step 3/3.</text>
</comment>
<dbReference type="AlphaFoldDB" id="A0A6J6HGP3"/>
<dbReference type="Pfam" id="PF03447">
    <property type="entry name" value="NAD_binding_3"/>
    <property type="match status" value="1"/>
</dbReference>
<sequence>MSSHTSANVVRLGVLGHGVVGSAFVELVSQQSDNILARSGVRLEVAQVCIRDTKKKHTLPKGAVLVSDPHALVQSSEVDVVVELMGGIDPASELIFAALKANKPVITANKALLARHGAELFGAADDASTDLLFEAAVCGGIPLVRPLRESLRGEPIIRVMGIVNGTTNFILTKMSEHGADYQVALAEAQQLGFAEADPTADVQGHDAAAKIAIIASIAFGTTVRLDDVYCEGITEITAADIAIARKFGFAVKLLGVAELAGVGSNLASSKLSVRVHPALVPLTNPLAAVRESFNAVVVDGRASGSLMFYGRGAGGEPTASAVLGDVIDAAINLRKDTHAPLGAFTDAKLLPISEINCEYMIGLEVADKPGVLHAVTGVFARNSVSIRAAEQDGIGSDARLVFLTHDAKESAVQSCLTEFKSLDAVKHVGALLRVVAG</sequence>
<dbReference type="SUPFAM" id="SSF51735">
    <property type="entry name" value="NAD(P)-binding Rossmann-fold domains"/>
    <property type="match status" value="1"/>
</dbReference>
<comment type="pathway">
    <text evidence="1">Amino-acid biosynthesis; L-threonine biosynthesis; L-threonine from L-aspartate: step 3/5.</text>
</comment>
<evidence type="ECO:0000256" key="7">
    <source>
        <dbReference type="ARBA" id="ARBA00022697"/>
    </source>
</evidence>
<dbReference type="GO" id="GO:0009086">
    <property type="term" value="P:methionine biosynthetic process"/>
    <property type="evidence" value="ECO:0007669"/>
    <property type="project" value="UniProtKB-KW"/>
</dbReference>
<dbReference type="UniPathway" id="UPA00051">
    <property type="reaction ID" value="UER00465"/>
</dbReference>
<evidence type="ECO:0000313" key="12">
    <source>
        <dbReference type="EMBL" id="CAB4612126.1"/>
    </source>
</evidence>
<keyword evidence="8" id="KW-0521">NADP</keyword>
<reference evidence="12" key="1">
    <citation type="submission" date="2020-05" db="EMBL/GenBank/DDBJ databases">
        <authorList>
            <person name="Chiriac C."/>
            <person name="Salcher M."/>
            <person name="Ghai R."/>
            <person name="Kavagutti S V."/>
        </authorList>
    </citation>
    <scope>NUCLEOTIDE SEQUENCE</scope>
</reference>
<dbReference type="Gene3D" id="3.30.360.10">
    <property type="entry name" value="Dihydrodipicolinate Reductase, domain 2"/>
    <property type="match status" value="1"/>
</dbReference>
<feature type="domain" description="ACT" evidence="11">
    <location>
        <begin position="360"/>
        <end position="436"/>
    </location>
</feature>
<dbReference type="UniPathway" id="UPA00050">
    <property type="reaction ID" value="UER00063"/>
</dbReference>
<dbReference type="InterPro" id="IPR001342">
    <property type="entry name" value="HDH_cat"/>
</dbReference>
<dbReference type="Gene3D" id="3.30.70.260">
    <property type="match status" value="1"/>
</dbReference>
<dbReference type="InterPro" id="IPR045865">
    <property type="entry name" value="ACT-like_dom_sf"/>
</dbReference>
<keyword evidence="9" id="KW-0560">Oxidoreductase</keyword>
<dbReference type="EC" id="1.1.1.3" evidence="4"/>
<dbReference type="PROSITE" id="PS51671">
    <property type="entry name" value="ACT"/>
    <property type="match status" value="1"/>
</dbReference>
<dbReference type="InterPro" id="IPR019811">
    <property type="entry name" value="HDH_CS"/>
</dbReference>
<dbReference type="SUPFAM" id="SSF55021">
    <property type="entry name" value="ACT-like"/>
    <property type="match status" value="1"/>
</dbReference>
<proteinExistence type="inferred from homology"/>
<dbReference type="GO" id="GO:0004412">
    <property type="term" value="F:homoserine dehydrogenase activity"/>
    <property type="evidence" value="ECO:0007669"/>
    <property type="project" value="UniProtKB-EC"/>
</dbReference>
<keyword evidence="7" id="KW-0791">Threonine biosynthesis</keyword>
<dbReference type="Gene3D" id="3.40.50.720">
    <property type="entry name" value="NAD(P)-binding Rossmann-like Domain"/>
    <property type="match status" value="1"/>
</dbReference>
<dbReference type="InterPro" id="IPR002912">
    <property type="entry name" value="ACT_dom"/>
</dbReference>